<dbReference type="SUPFAM" id="SSF51430">
    <property type="entry name" value="NAD(P)-linked oxidoreductase"/>
    <property type="match status" value="1"/>
</dbReference>
<reference evidence="2" key="1">
    <citation type="submission" date="2022-06" db="EMBL/GenBank/DDBJ databases">
        <title>Genomic Encyclopedia of Archaeal and Bacterial Type Strains, Phase II (KMG-II): from individual species to whole genera.</title>
        <authorList>
            <person name="Goeker M."/>
        </authorList>
    </citation>
    <scope>NUCLEOTIDE SEQUENCE</scope>
    <source>
        <strain evidence="2">DSM 43935</strain>
    </source>
</reference>
<name>A0AAE3KIJ5_9PSEU</name>
<comment type="caution">
    <text evidence="2">The sequence shown here is derived from an EMBL/GenBank/DDBJ whole genome shotgun (WGS) entry which is preliminary data.</text>
</comment>
<dbReference type="AlphaFoldDB" id="A0AAE3KIJ5"/>
<evidence type="ECO:0008006" key="4">
    <source>
        <dbReference type="Google" id="ProtNLM"/>
    </source>
</evidence>
<accession>A0AAE3KIJ5</accession>
<dbReference type="EMBL" id="JAMTCK010000010">
    <property type="protein sequence ID" value="MCP2167464.1"/>
    <property type="molecule type" value="Genomic_DNA"/>
</dbReference>
<dbReference type="Proteomes" id="UP001206128">
    <property type="component" value="Unassembled WGS sequence"/>
</dbReference>
<feature type="region of interest" description="Disordered" evidence="1">
    <location>
        <begin position="42"/>
        <end position="63"/>
    </location>
</feature>
<evidence type="ECO:0000256" key="1">
    <source>
        <dbReference type="SAM" id="MobiDB-lite"/>
    </source>
</evidence>
<feature type="compositionally biased region" description="Basic and acidic residues" evidence="1">
    <location>
        <begin position="53"/>
        <end position="63"/>
    </location>
</feature>
<dbReference type="InterPro" id="IPR036812">
    <property type="entry name" value="NAD(P)_OxRdtase_dom_sf"/>
</dbReference>
<organism evidence="2 3">
    <name type="scientific">Goodfellowiella coeruleoviolacea</name>
    <dbReference type="NCBI Taxonomy" id="334858"/>
    <lineage>
        <taxon>Bacteria</taxon>
        <taxon>Bacillati</taxon>
        <taxon>Actinomycetota</taxon>
        <taxon>Actinomycetes</taxon>
        <taxon>Pseudonocardiales</taxon>
        <taxon>Pseudonocardiaceae</taxon>
        <taxon>Goodfellowiella</taxon>
    </lineage>
</organism>
<evidence type="ECO:0000313" key="2">
    <source>
        <dbReference type="EMBL" id="MCP2167464.1"/>
    </source>
</evidence>
<protein>
    <recommendedName>
        <fullName evidence="4">Aldo/keto reductase</fullName>
    </recommendedName>
</protein>
<proteinExistence type="predicted"/>
<evidence type="ECO:0000313" key="3">
    <source>
        <dbReference type="Proteomes" id="UP001206128"/>
    </source>
</evidence>
<keyword evidence="3" id="KW-1185">Reference proteome</keyword>
<dbReference type="RefSeq" id="WP_253774379.1">
    <property type="nucleotide sequence ID" value="NZ_JAMTCK010000010.1"/>
</dbReference>
<sequence length="63" mass="6855">MDYPNSGATGVRVFPLCFGTMSFGAEADERASAEMFHRVRISALSPTPAPATDRTETLKPHRT</sequence>
<gene>
    <name evidence="2" type="ORF">LX83_004337</name>
</gene>